<dbReference type="GO" id="GO:0003677">
    <property type="term" value="F:DNA binding"/>
    <property type="evidence" value="ECO:0007669"/>
    <property type="project" value="UniProtKB-UniRule"/>
</dbReference>
<evidence type="ECO:0000259" key="7">
    <source>
        <dbReference type="PROSITE" id="PS50950"/>
    </source>
</evidence>
<feature type="region of interest" description="Disordered" evidence="6">
    <location>
        <begin position="273"/>
        <end position="331"/>
    </location>
</feature>
<organism evidence="9 10">
    <name type="scientific">Heligmosomoides polygyrus</name>
    <name type="common">Parasitic roundworm</name>
    <dbReference type="NCBI Taxonomy" id="6339"/>
    <lineage>
        <taxon>Eukaryota</taxon>
        <taxon>Metazoa</taxon>
        <taxon>Ecdysozoa</taxon>
        <taxon>Nematoda</taxon>
        <taxon>Chromadorea</taxon>
        <taxon>Rhabditida</taxon>
        <taxon>Rhabditina</taxon>
        <taxon>Rhabditomorpha</taxon>
        <taxon>Strongyloidea</taxon>
        <taxon>Heligmosomidae</taxon>
        <taxon>Heligmosomoides</taxon>
    </lineage>
</organism>
<evidence type="ECO:0000256" key="5">
    <source>
        <dbReference type="PROSITE-ProRule" id="PRU00309"/>
    </source>
</evidence>
<keyword evidence="3" id="KW-0862">Zinc</keyword>
<dbReference type="OrthoDB" id="5871148at2759"/>
<name>A0A183G5H4_HELPZ</name>
<dbReference type="WBParaSite" id="HPBE_0001687501-mRNA-1">
    <property type="protein sequence ID" value="HPBE_0001687501-mRNA-1"/>
    <property type="gene ID" value="HPBE_0001687501"/>
</dbReference>
<dbReference type="AlphaFoldDB" id="A0A183G5H4"/>
<evidence type="ECO:0000256" key="6">
    <source>
        <dbReference type="SAM" id="MobiDB-lite"/>
    </source>
</evidence>
<feature type="region of interest" description="Disordered" evidence="6">
    <location>
        <begin position="383"/>
        <end position="430"/>
    </location>
</feature>
<keyword evidence="2 5" id="KW-0863">Zinc-finger</keyword>
<evidence type="ECO:0000256" key="1">
    <source>
        <dbReference type="ARBA" id="ARBA00022723"/>
    </source>
</evidence>
<dbReference type="EMBL" id="UZAH01029663">
    <property type="protein sequence ID" value="VDP07276.1"/>
    <property type="molecule type" value="Genomic_DNA"/>
</dbReference>
<dbReference type="SUPFAM" id="SSF57716">
    <property type="entry name" value="Glucocorticoid receptor-like (DNA-binding domain)"/>
    <property type="match status" value="1"/>
</dbReference>
<feature type="compositionally biased region" description="Polar residues" evidence="6">
    <location>
        <begin position="383"/>
        <end position="398"/>
    </location>
</feature>
<evidence type="ECO:0000256" key="2">
    <source>
        <dbReference type="ARBA" id="ARBA00022771"/>
    </source>
</evidence>
<dbReference type="InterPro" id="IPR006612">
    <property type="entry name" value="THAP_Znf"/>
</dbReference>
<keyword evidence="4 5" id="KW-0238">DNA-binding</keyword>
<gene>
    <name evidence="8" type="ORF">HPBE_LOCUS16874</name>
</gene>
<accession>A0A183G5H4</accession>
<feature type="domain" description="THAP-type" evidence="7">
    <location>
        <begin position="71"/>
        <end position="156"/>
    </location>
</feature>
<dbReference type="InterPro" id="IPR013087">
    <property type="entry name" value="Znf_C2H2_type"/>
</dbReference>
<dbReference type="GO" id="GO:0008270">
    <property type="term" value="F:zinc ion binding"/>
    <property type="evidence" value="ECO:0007669"/>
    <property type="project" value="UniProtKB-KW"/>
</dbReference>
<feature type="compositionally biased region" description="Low complexity" evidence="6">
    <location>
        <begin position="307"/>
        <end position="331"/>
    </location>
</feature>
<reference evidence="10" key="2">
    <citation type="submission" date="2019-09" db="UniProtKB">
        <authorList>
            <consortium name="WormBaseParasite"/>
        </authorList>
    </citation>
    <scope>IDENTIFICATION</scope>
</reference>
<keyword evidence="1" id="KW-0479">Metal-binding</keyword>
<evidence type="ECO:0000256" key="3">
    <source>
        <dbReference type="ARBA" id="ARBA00022833"/>
    </source>
</evidence>
<sequence length="430" mass="48145">CNDKHPEVSGRTNQDKFCYELVHSWNFIYGLPCLLQVRCLAAGSALACKKRVIVLISIADDLVKFVYDRGYSSICVVCRRTIANMEMFLNFPDDLDRRRLWGNMLGFKYSDMLRLRDGSVMLSTGLICTDHFSEECFRVYNFNKAAIETLGMPSVTSPGVKLTPSKKWIPWECTVCPFQSHNVYVMQKHMVDHTDDVLAKSPRGLLCPFCRKCTYGYKTMSGLRRHLLTPPVQHCQLKRIFEIARTNCRSSLLEPVMKWSSWTDRNVYLAYHGCEPPPRTPRKRPDSALSDQPSEESKTSSPGVLHNSPSTNSAAPSAHPTPSSCTSTPNSVRSTAGIAIFERSFHARVFQTPVSEKSPVSRITPASRAGVFVTPPGVSSQCSPVAQPRSVTRRTPYQNPRRPLIFSSPVKRDATGGVVKPPRTIIRPVS</sequence>
<dbReference type="Proteomes" id="UP000050761">
    <property type="component" value="Unassembled WGS sequence"/>
</dbReference>
<evidence type="ECO:0000313" key="10">
    <source>
        <dbReference type="WBParaSite" id="HPBE_0001687501-mRNA-1"/>
    </source>
</evidence>
<protein>
    <submittedName>
        <fullName evidence="10">THAP-type domain-containing protein</fullName>
    </submittedName>
</protein>
<evidence type="ECO:0000313" key="9">
    <source>
        <dbReference type="Proteomes" id="UP000050761"/>
    </source>
</evidence>
<proteinExistence type="predicted"/>
<accession>A0A3P8EJN0</accession>
<reference evidence="8 9" key="1">
    <citation type="submission" date="2018-11" db="EMBL/GenBank/DDBJ databases">
        <authorList>
            <consortium name="Pathogen Informatics"/>
        </authorList>
    </citation>
    <scope>NUCLEOTIDE SEQUENCE [LARGE SCALE GENOMIC DNA]</scope>
</reference>
<evidence type="ECO:0000256" key="4">
    <source>
        <dbReference type="ARBA" id="ARBA00023125"/>
    </source>
</evidence>
<evidence type="ECO:0000313" key="8">
    <source>
        <dbReference type="EMBL" id="VDP07276.1"/>
    </source>
</evidence>
<keyword evidence="9" id="KW-1185">Reference proteome</keyword>
<dbReference type="SMART" id="SM00355">
    <property type="entry name" value="ZnF_C2H2"/>
    <property type="match status" value="2"/>
</dbReference>
<dbReference type="PROSITE" id="PS50950">
    <property type="entry name" value="ZF_THAP"/>
    <property type="match status" value="1"/>
</dbReference>